<dbReference type="Ensembl" id="ENSMICT00000058274.1">
    <property type="protein sequence ID" value="ENSMICP00000042617.1"/>
    <property type="gene ID" value="ENSMICG00000008552.3"/>
</dbReference>
<gene>
    <name evidence="3" type="primary">ZWINT</name>
</gene>
<dbReference type="Proteomes" id="UP000694394">
    <property type="component" value="Chromosome 15"/>
</dbReference>
<dbReference type="Ensembl" id="ENSMICT00000008551.3">
    <property type="protein sequence ID" value="ENSMICP00000007789.2"/>
    <property type="gene ID" value="ENSMICG00000008552.3"/>
</dbReference>
<reference evidence="3" key="3">
    <citation type="submission" date="2025-05" db="UniProtKB">
        <authorList>
            <consortium name="Ensembl"/>
        </authorList>
    </citation>
    <scope>IDENTIFICATION</scope>
</reference>
<evidence type="ECO:0000256" key="2">
    <source>
        <dbReference type="SAM" id="MobiDB-lite"/>
    </source>
</evidence>
<accession>A0A8C5XX53</accession>
<dbReference type="PANTHER" id="PTHR31504:SF1">
    <property type="entry name" value="ZW10 INTERACTOR"/>
    <property type="match status" value="1"/>
</dbReference>
<dbReference type="EMBL" id="ABDC03019226">
    <property type="status" value="NOT_ANNOTATED_CDS"/>
    <property type="molecule type" value="Genomic_DNA"/>
</dbReference>
<keyword evidence="1" id="KW-0175">Coiled coil</keyword>
<dbReference type="Pfam" id="PF15556">
    <property type="entry name" value="Zwint"/>
    <property type="match status" value="1"/>
</dbReference>
<dbReference type="GO" id="GO:0005829">
    <property type="term" value="C:cytosol"/>
    <property type="evidence" value="ECO:0007669"/>
    <property type="project" value="Ensembl"/>
</dbReference>
<proteinExistence type="predicted"/>
<dbReference type="GO" id="GO:0000070">
    <property type="term" value="P:mitotic sister chromatid segregation"/>
    <property type="evidence" value="ECO:0007669"/>
    <property type="project" value="Ensembl"/>
</dbReference>
<feature type="region of interest" description="Disordered" evidence="2">
    <location>
        <begin position="229"/>
        <end position="289"/>
    </location>
</feature>
<organism evidence="3 4">
    <name type="scientific">Microcebus murinus</name>
    <name type="common">Gray mouse lemur</name>
    <name type="synonym">Lemur murinus</name>
    <dbReference type="NCBI Taxonomy" id="30608"/>
    <lineage>
        <taxon>Eukaryota</taxon>
        <taxon>Metazoa</taxon>
        <taxon>Chordata</taxon>
        <taxon>Craniata</taxon>
        <taxon>Vertebrata</taxon>
        <taxon>Euteleostomi</taxon>
        <taxon>Mammalia</taxon>
        <taxon>Eutheria</taxon>
        <taxon>Euarchontoglires</taxon>
        <taxon>Primates</taxon>
        <taxon>Strepsirrhini</taxon>
        <taxon>Lemuriformes</taxon>
        <taxon>Cheirogaleidae</taxon>
        <taxon>Microcebus</taxon>
    </lineage>
</organism>
<dbReference type="AlphaFoldDB" id="A0A8C5XX53"/>
<dbReference type="GO" id="GO:0051649">
    <property type="term" value="P:establishment of localization in cell"/>
    <property type="evidence" value="ECO:0007669"/>
    <property type="project" value="Ensembl"/>
</dbReference>
<evidence type="ECO:0000313" key="3">
    <source>
        <dbReference type="Ensembl" id="ENSMICP00000042617.1"/>
    </source>
</evidence>
<dbReference type="PANTHER" id="PTHR31504">
    <property type="entry name" value="ZW10 INTERACTOR ZWINT"/>
    <property type="match status" value="1"/>
</dbReference>
<feature type="compositionally biased region" description="Polar residues" evidence="2">
    <location>
        <begin position="253"/>
        <end position="264"/>
    </location>
</feature>
<reference evidence="3" key="2">
    <citation type="submission" date="2016-12" db="EMBL/GenBank/DDBJ databases">
        <title>Mouse lemur reference genome and diversity panel.</title>
        <authorList>
            <person name="Harris R."/>
            <person name="Larsen P."/>
            <person name="Liu Y."/>
            <person name="Hughes D.S."/>
            <person name="Murali S."/>
            <person name="Raveendran M."/>
            <person name="Korchina V."/>
            <person name="Wang M."/>
            <person name="Jhangiani S."/>
            <person name="Bandaranaike D."/>
            <person name="Bellair M."/>
            <person name="Blankenburg K."/>
            <person name="Chao H."/>
            <person name="Dahdouli M."/>
            <person name="Dinh H."/>
            <person name="Doddapaneni H."/>
            <person name="English A."/>
            <person name="Firestine M."/>
            <person name="Gnanaolivu R."/>
            <person name="Gross S."/>
            <person name="Hernandez B."/>
            <person name="Javaid M."/>
            <person name="Jayaseelan J."/>
            <person name="Jones J."/>
            <person name="Khan Z."/>
            <person name="Kovar C."/>
            <person name="Kurapati P."/>
            <person name="Le B."/>
            <person name="Lee S."/>
            <person name="Li M."/>
            <person name="Mathew T."/>
            <person name="Narasimhan A."/>
            <person name="Ngo D."/>
            <person name="Nguyen L."/>
            <person name="Okwuonu G."/>
            <person name="Ongeri F."/>
            <person name="Osuji N."/>
            <person name="Pu L.-L."/>
            <person name="Puazo M."/>
            <person name="Quiroz J."/>
            <person name="Raj R."/>
            <person name="Rajbhandari K."/>
            <person name="Reid J.G."/>
            <person name="Santibanez J."/>
            <person name="Sexton D."/>
            <person name="Skinner E."/>
            <person name="Vee V."/>
            <person name="Weissenberger G."/>
            <person name="Wu Y."/>
            <person name="Xin Y."/>
            <person name="Han Y."/>
            <person name="Campbell C."/>
            <person name="Brown A."/>
            <person name="Sullivan B."/>
            <person name="Shelton J."/>
            <person name="Brown S."/>
            <person name="Dudchenko O."/>
            <person name="Machol I."/>
            <person name="Durand N."/>
            <person name="Shamim M."/>
            <person name="Lieberman A."/>
            <person name="Muzny D.M."/>
            <person name="Richards S."/>
            <person name="Yoder A."/>
            <person name="Worley K.C."/>
            <person name="Rogers J."/>
            <person name="Gibbs R.A."/>
        </authorList>
    </citation>
    <scope>NUCLEOTIDE SEQUENCE [LARGE SCALE GENOMIC DNA]</scope>
</reference>
<keyword evidence="4" id="KW-1185">Reference proteome</keyword>
<dbReference type="GO" id="GO:0007094">
    <property type="term" value="P:mitotic spindle assembly checkpoint signaling"/>
    <property type="evidence" value="ECO:0007669"/>
    <property type="project" value="Ensembl"/>
</dbReference>
<protein>
    <submittedName>
        <fullName evidence="3">ZW10 interacting kinetochore protein</fullName>
    </submittedName>
</protein>
<dbReference type="GO" id="GO:0180019">
    <property type="term" value="C:Knl1/Spc105 complex"/>
    <property type="evidence" value="ECO:0007669"/>
    <property type="project" value="Ensembl"/>
</dbReference>
<name>A0A8C5XX53_MICMU</name>
<evidence type="ECO:0000313" key="4">
    <source>
        <dbReference type="Proteomes" id="UP000694394"/>
    </source>
</evidence>
<dbReference type="GeneTree" id="ENSGT00390000017639"/>
<reference evidence="3" key="1">
    <citation type="submission" date="2007-07" db="EMBL/GenBank/DDBJ databases">
        <authorList>
            <consortium name="The Genome Sequencing Platform"/>
            <consortium name="The Genome Assembly Team"/>
            <person name="Lindblad-Toh K."/>
            <person name="DiPalma F."/>
            <person name="Gnerre S."/>
            <person name="Clamp M."/>
            <person name="Lander E.S."/>
        </authorList>
    </citation>
    <scope>NUCLEOTIDE SEQUENCE [LARGE SCALE GENOMIC DNA]</scope>
</reference>
<sequence length="289" mass="32835">MEVAETVAKAGALEVLAEVAGILEPRGLQEESELPSQILAEFVMDSQKKDRLLCSQLQVVDFLQNFLAQEDTAQGLDPLASEDLSGQKAIAAKEQWKELKATYREHVEVIRSALTRALTQEEEVHRKQIQLQEAFEQLQAKKQIAMEKLRAAQKQRQLQQEKCLQHLAEVSTEVRKRQTETQQALERLCQEVGTLKQQAGWERDKLQRYQTFLQLLNTLQGKLLLPEAETETEAEMPQELPLHLDLPEDKPHQLNQPQEQNTGDTMEKDDVVSFKSPGPTLIAGWTVNP</sequence>
<feature type="coiled-coil region" evidence="1">
    <location>
        <begin position="128"/>
        <end position="162"/>
    </location>
</feature>
<evidence type="ECO:0000256" key="1">
    <source>
        <dbReference type="SAM" id="Coils"/>
    </source>
</evidence>
<dbReference type="GO" id="GO:0016604">
    <property type="term" value="C:nuclear body"/>
    <property type="evidence" value="ECO:0007669"/>
    <property type="project" value="Ensembl"/>
</dbReference>
<dbReference type="InterPro" id="IPR029092">
    <property type="entry name" value="Zwint-1"/>
</dbReference>